<dbReference type="InterPro" id="IPR003582">
    <property type="entry name" value="ShKT_dom"/>
</dbReference>
<dbReference type="Pfam" id="PF01549">
    <property type="entry name" value="ShK"/>
    <property type="match status" value="2"/>
</dbReference>
<dbReference type="Gene3D" id="1.10.10.1940">
    <property type="match status" value="1"/>
</dbReference>
<name>A0AB34JHW3_PRYPA</name>
<reference evidence="4 5" key="1">
    <citation type="journal article" date="2024" name="Science">
        <title>Giant polyketide synthase enzymes in the biosynthesis of giant marine polyether toxins.</title>
        <authorList>
            <person name="Fallon T.R."/>
            <person name="Shende V.V."/>
            <person name="Wierzbicki I.H."/>
            <person name="Pendleton A.L."/>
            <person name="Watervoot N.F."/>
            <person name="Auber R.P."/>
            <person name="Gonzalez D.J."/>
            <person name="Wisecaver J.H."/>
            <person name="Moore B.S."/>
        </authorList>
    </citation>
    <scope>NUCLEOTIDE SEQUENCE [LARGE SCALE GENOMIC DNA]</scope>
    <source>
        <strain evidence="4 5">12B1</strain>
    </source>
</reference>
<dbReference type="PROSITE" id="PS51670">
    <property type="entry name" value="SHKT"/>
    <property type="match status" value="2"/>
</dbReference>
<keyword evidence="5" id="KW-1185">Reference proteome</keyword>
<feature type="transmembrane region" description="Helical" evidence="2">
    <location>
        <begin position="35"/>
        <end position="57"/>
    </location>
</feature>
<dbReference type="EMBL" id="JBGBPQ010000008">
    <property type="protein sequence ID" value="KAL1520991.1"/>
    <property type="molecule type" value="Genomic_DNA"/>
</dbReference>
<accession>A0AB34JHW3</accession>
<evidence type="ECO:0000313" key="4">
    <source>
        <dbReference type="EMBL" id="KAL1520991.1"/>
    </source>
</evidence>
<feature type="compositionally biased region" description="Basic and acidic residues" evidence="1">
    <location>
        <begin position="81"/>
        <end position="92"/>
    </location>
</feature>
<organism evidence="4 5">
    <name type="scientific">Prymnesium parvum</name>
    <name type="common">Toxic golden alga</name>
    <dbReference type="NCBI Taxonomy" id="97485"/>
    <lineage>
        <taxon>Eukaryota</taxon>
        <taxon>Haptista</taxon>
        <taxon>Haptophyta</taxon>
        <taxon>Prymnesiophyceae</taxon>
        <taxon>Prymnesiales</taxon>
        <taxon>Prymnesiaceae</taxon>
        <taxon>Prymnesium</taxon>
    </lineage>
</organism>
<protein>
    <recommendedName>
        <fullName evidence="3">ShKT domain-containing protein</fullName>
    </recommendedName>
</protein>
<feature type="region of interest" description="Disordered" evidence="1">
    <location>
        <begin position="1"/>
        <end position="31"/>
    </location>
</feature>
<comment type="caution">
    <text evidence="4">The sequence shown here is derived from an EMBL/GenBank/DDBJ whole genome shotgun (WGS) entry which is preliminary data.</text>
</comment>
<feature type="domain" description="ShKT" evidence="3">
    <location>
        <begin position="147"/>
        <end position="181"/>
    </location>
</feature>
<keyword evidence="2" id="KW-1133">Transmembrane helix</keyword>
<dbReference type="PANTHER" id="PTHR21724:SF109">
    <property type="entry name" value="SHKT DOMAIN-CONTAINING PROTEIN"/>
    <property type="match status" value="1"/>
</dbReference>
<feature type="compositionally biased region" description="Basic and acidic residues" evidence="1">
    <location>
        <begin position="1"/>
        <end position="24"/>
    </location>
</feature>
<dbReference type="PANTHER" id="PTHR21724">
    <property type="entry name" value="SHKT DOMAIN-CONTAINING PROTEIN"/>
    <property type="match status" value="1"/>
</dbReference>
<gene>
    <name evidence="4" type="ORF">AB1Y20_022548</name>
</gene>
<evidence type="ECO:0000256" key="1">
    <source>
        <dbReference type="SAM" id="MobiDB-lite"/>
    </source>
</evidence>
<dbReference type="Proteomes" id="UP001515480">
    <property type="component" value="Unassembled WGS sequence"/>
</dbReference>
<dbReference type="SMART" id="SM00254">
    <property type="entry name" value="ShKT"/>
    <property type="match status" value="2"/>
</dbReference>
<proteinExistence type="predicted"/>
<feature type="region of interest" description="Disordered" evidence="1">
    <location>
        <begin position="63"/>
        <end position="97"/>
    </location>
</feature>
<evidence type="ECO:0000256" key="2">
    <source>
        <dbReference type="SAM" id="Phobius"/>
    </source>
</evidence>
<keyword evidence="2" id="KW-0472">Membrane</keyword>
<evidence type="ECO:0000259" key="3">
    <source>
        <dbReference type="PROSITE" id="PS51670"/>
    </source>
</evidence>
<dbReference type="Gene3D" id="2.60.120.620">
    <property type="entry name" value="q2cbj1_9rhob like domain"/>
    <property type="match status" value="1"/>
</dbReference>
<evidence type="ECO:0000313" key="5">
    <source>
        <dbReference type="Proteomes" id="UP001515480"/>
    </source>
</evidence>
<feature type="domain" description="ShKT" evidence="3">
    <location>
        <begin position="100"/>
        <end position="134"/>
    </location>
</feature>
<dbReference type="AlphaFoldDB" id="A0AB34JHW3"/>
<keyword evidence="2" id="KW-0812">Transmembrane</keyword>
<sequence length="355" mass="37776">MGRRKEEAPKAEKARKAAEGEKAARPKKGGASGAANLWLSAAVGAALIVLLPLAISWSGVASGSLPPEVSPEAQGGGVPRGRKEIATPERVRPPPLDPGCVDDDQSCEAWAKAGECFKNTAFMRASCRASCHVCHGGKPKPKKVGACEDSNDNCATWAAIGECDSNPGYMLENCPVTCRMCQSETCFDRRPDCAERCRGGAESNYSSTLQCYYKPELLEECTWTCGACKEHRFSRPECKRDADAKPAAVPGTVDKIFSSIAARDGATVLSREPWVITIDDFLSHAEADAIIAAGSSQGTAWGRSMAGDGVQASRTSSTAWCQGNCLRDPTVQLVEKRVSDMLLGIPMENAEPMQA</sequence>